<dbReference type="RefSeq" id="WP_185045195.1">
    <property type="nucleotide sequence ID" value="NZ_BAABFG010000005.1"/>
</dbReference>
<dbReference type="GO" id="GO:0006508">
    <property type="term" value="P:proteolysis"/>
    <property type="evidence" value="ECO:0007669"/>
    <property type="project" value="UniProtKB-KW"/>
</dbReference>
<keyword evidence="1" id="KW-0472">Membrane</keyword>
<keyword evidence="3" id="KW-0378">Hydrolase</keyword>
<reference evidence="3 4" key="1">
    <citation type="submission" date="2020-08" db="EMBL/GenBank/DDBJ databases">
        <title>Sequencing the genomes of 1000 actinobacteria strains.</title>
        <authorList>
            <person name="Klenk H.-P."/>
        </authorList>
    </citation>
    <scope>NUCLEOTIDE SEQUENCE [LARGE SCALE GENOMIC DNA]</scope>
    <source>
        <strain evidence="3 4">DSM 45809</strain>
    </source>
</reference>
<feature type="transmembrane region" description="Helical" evidence="1">
    <location>
        <begin position="122"/>
        <end position="140"/>
    </location>
</feature>
<evidence type="ECO:0000313" key="4">
    <source>
        <dbReference type="Proteomes" id="UP000546162"/>
    </source>
</evidence>
<dbReference type="GO" id="GO:0004175">
    <property type="term" value="F:endopeptidase activity"/>
    <property type="evidence" value="ECO:0007669"/>
    <property type="project" value="UniProtKB-ARBA"/>
</dbReference>
<comment type="caution">
    <text evidence="3">The sequence shown here is derived from an EMBL/GenBank/DDBJ whole genome shotgun (WGS) entry which is preliminary data.</text>
</comment>
<dbReference type="InterPro" id="IPR015837">
    <property type="entry name" value="UCP026622_CAAX_protease"/>
</dbReference>
<dbReference type="PIRSF" id="PIRSF026622">
    <property type="entry name" value="Proteas_026622"/>
    <property type="match status" value="1"/>
</dbReference>
<dbReference type="Proteomes" id="UP000546162">
    <property type="component" value="Unassembled WGS sequence"/>
</dbReference>
<evidence type="ECO:0000256" key="1">
    <source>
        <dbReference type="SAM" id="Phobius"/>
    </source>
</evidence>
<proteinExistence type="predicted"/>
<evidence type="ECO:0000313" key="3">
    <source>
        <dbReference type="EMBL" id="MBB4744972.1"/>
    </source>
</evidence>
<dbReference type="InterPro" id="IPR003675">
    <property type="entry name" value="Rce1/LyrA-like_dom"/>
</dbReference>
<feature type="transmembrane region" description="Helical" evidence="1">
    <location>
        <begin position="90"/>
        <end position="110"/>
    </location>
</feature>
<protein>
    <submittedName>
        <fullName evidence="3">Membrane protease YdiL (CAAX protease family)</fullName>
    </submittedName>
</protein>
<accession>A0A7W7H6Z5</accession>
<feature type="transmembrane region" description="Helical" evidence="1">
    <location>
        <begin position="146"/>
        <end position="165"/>
    </location>
</feature>
<keyword evidence="3" id="KW-0645">Protease</keyword>
<dbReference type="Pfam" id="PF02517">
    <property type="entry name" value="Rce1-like"/>
    <property type="match status" value="1"/>
</dbReference>
<organism evidence="3 4">
    <name type="scientific">Actinoplanes octamycinicus</name>
    <dbReference type="NCBI Taxonomy" id="135948"/>
    <lineage>
        <taxon>Bacteria</taxon>
        <taxon>Bacillati</taxon>
        <taxon>Actinomycetota</taxon>
        <taxon>Actinomycetes</taxon>
        <taxon>Micromonosporales</taxon>
        <taxon>Micromonosporaceae</taxon>
        <taxon>Actinoplanes</taxon>
    </lineage>
</organism>
<dbReference type="EMBL" id="JACHNB010000001">
    <property type="protein sequence ID" value="MBB4744972.1"/>
    <property type="molecule type" value="Genomic_DNA"/>
</dbReference>
<dbReference type="AlphaFoldDB" id="A0A7W7H6Z5"/>
<keyword evidence="1" id="KW-1133">Transmembrane helix</keyword>
<dbReference type="GO" id="GO:0080120">
    <property type="term" value="P:CAAX-box protein maturation"/>
    <property type="evidence" value="ECO:0007669"/>
    <property type="project" value="UniProtKB-ARBA"/>
</dbReference>
<feature type="domain" description="CAAX prenyl protease 2/Lysostaphin resistance protein A-like" evidence="2">
    <location>
        <begin position="93"/>
        <end position="181"/>
    </location>
</feature>
<evidence type="ECO:0000259" key="2">
    <source>
        <dbReference type="Pfam" id="PF02517"/>
    </source>
</evidence>
<keyword evidence="4" id="KW-1185">Reference proteome</keyword>
<keyword evidence="1" id="KW-0812">Transmembrane</keyword>
<feature type="transmembrane region" description="Helical" evidence="1">
    <location>
        <begin position="29"/>
        <end position="46"/>
    </location>
</feature>
<feature type="transmembrane region" description="Helical" evidence="1">
    <location>
        <begin position="58"/>
        <end position="78"/>
    </location>
</feature>
<sequence>MSSALAVVLLIIVVVRVWTAAGPGWAQPVTGPLAAALLVAVSGLTAGQAGLTTAGFRYGLGAAVLIAIGYAVAVRVPAARRLFRTSYQRPWYTSLVAIPLATVIFEEVAFRGVLWGLIDREHGPVWATVVSAALFGLWHLGPGRPWTDAVVTGVAGVALGTLRFLGGGVLAPVLAHWAADGLGVPAAVRVSRTANQWGATQSGAG</sequence>
<gene>
    <name evidence="3" type="ORF">BJY16_008431</name>
</gene>
<name>A0A7W7H6Z5_9ACTN</name>